<dbReference type="Gene3D" id="2.40.30.10">
    <property type="entry name" value="Translation factors"/>
    <property type="match status" value="1"/>
</dbReference>
<dbReference type="InterPro" id="IPR009000">
    <property type="entry name" value="Transl_B-barrel_sf"/>
</dbReference>
<dbReference type="GO" id="GO:0022625">
    <property type="term" value="C:cytosolic large ribosomal subunit"/>
    <property type="evidence" value="ECO:0007669"/>
    <property type="project" value="UniProtKB-UniRule"/>
</dbReference>
<dbReference type="NCBIfam" id="NF003261">
    <property type="entry name" value="PRK04231.1"/>
    <property type="match status" value="1"/>
</dbReference>
<dbReference type="Gene3D" id="4.10.960.10">
    <property type="entry name" value="Ribosomal protein L3, domain 3"/>
    <property type="match status" value="1"/>
</dbReference>
<dbReference type="GO" id="GO:0019843">
    <property type="term" value="F:rRNA binding"/>
    <property type="evidence" value="ECO:0007669"/>
    <property type="project" value="UniProtKB-UniRule"/>
</dbReference>
<dbReference type="GO" id="GO:0003735">
    <property type="term" value="F:structural constituent of ribosome"/>
    <property type="evidence" value="ECO:0007669"/>
    <property type="project" value="UniProtKB-UniRule"/>
</dbReference>
<gene>
    <name evidence="6" type="primary">rpl3</name>
    <name evidence="7" type="ORF">SAMN04488696_2593</name>
</gene>
<dbReference type="PROSITE" id="PS00474">
    <property type="entry name" value="RIBOSOMAL_L3"/>
    <property type="match status" value="1"/>
</dbReference>
<dbReference type="Proteomes" id="UP000198535">
    <property type="component" value="Unassembled WGS sequence"/>
</dbReference>
<dbReference type="Gene3D" id="3.30.1430.10">
    <property type="match status" value="1"/>
</dbReference>
<name>A0A1I4U6T1_9EURY</name>
<evidence type="ECO:0000256" key="1">
    <source>
        <dbReference type="ARBA" id="ARBA00006540"/>
    </source>
</evidence>
<keyword evidence="2 6" id="KW-0699">rRNA-binding</keyword>
<dbReference type="PANTHER" id="PTHR11363:SF5">
    <property type="entry name" value="LARGE RIBOSOMAL SUBUNIT PROTEIN UL3"/>
    <property type="match status" value="1"/>
</dbReference>
<dbReference type="NCBIfam" id="TIGR03626">
    <property type="entry name" value="L3_arch"/>
    <property type="match status" value="1"/>
</dbReference>
<accession>A0A1I4U6T1</accession>
<evidence type="ECO:0000256" key="5">
    <source>
        <dbReference type="ARBA" id="ARBA00023274"/>
    </source>
</evidence>
<sequence>MAKGHRPKRGSLAFSPRVRAKSHIPRFNSWPQAAGESKLQDFAGYKVGMTHVVMIDDVKNSLTEGMEISVPVTVVETPAVRVAAVRAYGSSTDGEKALSEAWAADLDEGLGKTITLPKESNTDEALAKIDALVEEGKVSDIKVITYTLPKKLTGVPKKNADIMETAVSGSDVKAKLEYAKSVLGSEIKITDVFNEGTFVDVAAITTGKGTQGPVKRWGINLQKNKHSRQGSLRQIGTLGPWHPAVVRWTVPQMGQMGYHQRTEYNKRILKVGEDGGDITPAGGFLNYGLVRGEYILIKGSIPGPSKRLVRLRDPMRSKVPAMGEPEIVHVSTQSKQG</sequence>
<dbReference type="InterPro" id="IPR000597">
    <property type="entry name" value="Ribosomal_uL3"/>
</dbReference>
<dbReference type="SUPFAM" id="SSF50447">
    <property type="entry name" value="Translation proteins"/>
    <property type="match status" value="1"/>
</dbReference>
<keyword evidence="4 6" id="KW-0689">Ribosomal protein</keyword>
<dbReference type="InterPro" id="IPR019926">
    <property type="entry name" value="Ribosomal_uL3_CS"/>
</dbReference>
<reference evidence="8" key="1">
    <citation type="submission" date="2016-10" db="EMBL/GenBank/DDBJ databases">
        <authorList>
            <person name="Varghese N."/>
            <person name="Submissions S."/>
        </authorList>
    </citation>
    <scope>NUCLEOTIDE SEQUENCE [LARGE SCALE GENOMIC DNA]</scope>
    <source>
        <strain evidence="8">Mob M</strain>
    </source>
</reference>
<organism evidence="7 8">
    <name type="scientific">Methanolobus profundi</name>
    <dbReference type="NCBI Taxonomy" id="487685"/>
    <lineage>
        <taxon>Archaea</taxon>
        <taxon>Methanobacteriati</taxon>
        <taxon>Methanobacteriota</taxon>
        <taxon>Stenosarchaea group</taxon>
        <taxon>Methanomicrobia</taxon>
        <taxon>Methanosarcinales</taxon>
        <taxon>Methanosarcinaceae</taxon>
        <taxon>Methanolobus</taxon>
    </lineage>
</organism>
<evidence type="ECO:0000313" key="8">
    <source>
        <dbReference type="Proteomes" id="UP000198535"/>
    </source>
</evidence>
<comment type="similarity">
    <text evidence="1 6">Belongs to the universal ribosomal protein uL3 family.</text>
</comment>
<evidence type="ECO:0000313" key="7">
    <source>
        <dbReference type="EMBL" id="SFM84659.1"/>
    </source>
</evidence>
<proteinExistence type="inferred from homology"/>
<dbReference type="InterPro" id="IPR045077">
    <property type="entry name" value="L3_arc_euk"/>
</dbReference>
<dbReference type="GO" id="GO:0006412">
    <property type="term" value="P:translation"/>
    <property type="evidence" value="ECO:0007669"/>
    <property type="project" value="UniProtKB-UniRule"/>
</dbReference>
<dbReference type="EMBL" id="FOUJ01000006">
    <property type="protein sequence ID" value="SFM84659.1"/>
    <property type="molecule type" value="Genomic_DNA"/>
</dbReference>
<evidence type="ECO:0000256" key="6">
    <source>
        <dbReference type="HAMAP-Rule" id="MF_01325"/>
    </source>
</evidence>
<dbReference type="RefSeq" id="WP_091937605.1">
    <property type="nucleotide sequence ID" value="NZ_FOUJ01000006.1"/>
</dbReference>
<comment type="function">
    <text evidence="6">One of the primary rRNA binding proteins, it binds directly near the 3'-end of the 23S rRNA, where it nucleates assembly of the 50S subunit.</text>
</comment>
<dbReference type="OrthoDB" id="6121at2157"/>
<dbReference type="InterPro" id="IPR019928">
    <property type="entry name" value="Ribosomal_uL3_arc"/>
</dbReference>
<dbReference type="AlphaFoldDB" id="A0A1I4U6T1"/>
<keyword evidence="3 6" id="KW-0694">RNA-binding</keyword>
<keyword evidence="8" id="KW-1185">Reference proteome</keyword>
<dbReference type="STRING" id="487685.SAMN04488696_2593"/>
<evidence type="ECO:0000256" key="3">
    <source>
        <dbReference type="ARBA" id="ARBA00022884"/>
    </source>
</evidence>
<protein>
    <recommendedName>
        <fullName evidence="6">Large ribosomal subunit protein uL3</fullName>
    </recommendedName>
</protein>
<dbReference type="PANTHER" id="PTHR11363">
    <property type="entry name" value="60S RIBOSOMAL PROTEIN L3-RELATED"/>
    <property type="match status" value="1"/>
</dbReference>
<keyword evidence="5 6" id="KW-0687">Ribonucleoprotein</keyword>
<dbReference type="Pfam" id="PF00297">
    <property type="entry name" value="Ribosomal_L3"/>
    <property type="match status" value="1"/>
</dbReference>
<dbReference type="HAMAP" id="MF_01325_A">
    <property type="entry name" value="Ribosomal_uL3_A"/>
    <property type="match status" value="1"/>
</dbReference>
<comment type="subunit">
    <text evidence="6">Part of the 50S ribosomal subunit. Forms a cluster with proteins L14 and L24e.</text>
</comment>
<evidence type="ECO:0000256" key="2">
    <source>
        <dbReference type="ARBA" id="ARBA00022730"/>
    </source>
</evidence>
<evidence type="ECO:0000256" key="4">
    <source>
        <dbReference type="ARBA" id="ARBA00022980"/>
    </source>
</evidence>
<dbReference type="InterPro" id="IPR044892">
    <property type="entry name" value="Ribosomal_L3_dom_3_arc_sf"/>
</dbReference>